<dbReference type="EMBL" id="JBHUHT010000007">
    <property type="protein sequence ID" value="MFD2095004.1"/>
    <property type="molecule type" value="Genomic_DNA"/>
</dbReference>
<name>A0ABW4XIX5_9GAMM</name>
<dbReference type="RefSeq" id="WP_345337943.1">
    <property type="nucleotide sequence ID" value="NZ_BAABLI010000004.1"/>
</dbReference>
<proteinExistence type="predicted"/>
<gene>
    <name evidence="1" type="ORF">ACFSJ3_03345</name>
</gene>
<evidence type="ECO:0000313" key="1">
    <source>
        <dbReference type="EMBL" id="MFD2095004.1"/>
    </source>
</evidence>
<evidence type="ECO:0000313" key="2">
    <source>
        <dbReference type="Proteomes" id="UP001597380"/>
    </source>
</evidence>
<protein>
    <submittedName>
        <fullName evidence="1">Uncharacterized protein</fullName>
    </submittedName>
</protein>
<keyword evidence="2" id="KW-1185">Reference proteome</keyword>
<organism evidence="1 2">
    <name type="scientific">Corallincola platygyrae</name>
    <dbReference type="NCBI Taxonomy" id="1193278"/>
    <lineage>
        <taxon>Bacteria</taxon>
        <taxon>Pseudomonadati</taxon>
        <taxon>Pseudomonadota</taxon>
        <taxon>Gammaproteobacteria</taxon>
        <taxon>Alteromonadales</taxon>
        <taxon>Psychromonadaceae</taxon>
        <taxon>Corallincola</taxon>
    </lineage>
</organism>
<sequence>MTTKQFCLWRFFLGIGGRLPMRVMVLIFFFLTAVVSASDCPSWIPHRNYQPIPELEKAFKIGQAYYLANVAKPEKPIDYEYNAYVFEGHYVIVITPLHRVDGGYAVVTDGDQCVYITQSLLVKGVRQCMAPVADLMTK</sequence>
<accession>A0ABW4XIX5</accession>
<reference evidence="2" key="1">
    <citation type="journal article" date="2019" name="Int. J. Syst. Evol. Microbiol.">
        <title>The Global Catalogue of Microorganisms (GCM) 10K type strain sequencing project: providing services to taxonomists for standard genome sequencing and annotation.</title>
        <authorList>
            <consortium name="The Broad Institute Genomics Platform"/>
            <consortium name="The Broad Institute Genome Sequencing Center for Infectious Disease"/>
            <person name="Wu L."/>
            <person name="Ma J."/>
        </authorList>
    </citation>
    <scope>NUCLEOTIDE SEQUENCE [LARGE SCALE GENOMIC DNA]</scope>
    <source>
        <strain evidence="2">CGMCC 1.10992</strain>
    </source>
</reference>
<comment type="caution">
    <text evidence="1">The sequence shown here is derived from an EMBL/GenBank/DDBJ whole genome shotgun (WGS) entry which is preliminary data.</text>
</comment>
<dbReference type="Proteomes" id="UP001597380">
    <property type="component" value="Unassembled WGS sequence"/>
</dbReference>